<sequence length="49" mass="5421">MSEIYSAPITVLGAGSYGTALAIALSRNGHKTYLWGIIPTKWPFWHQSE</sequence>
<organism evidence="3 4">
    <name type="scientific">Mannheimia haemolytica</name>
    <name type="common">Pasteurella haemolytica</name>
    <dbReference type="NCBI Taxonomy" id="75985"/>
    <lineage>
        <taxon>Bacteria</taxon>
        <taxon>Pseudomonadati</taxon>
        <taxon>Pseudomonadota</taxon>
        <taxon>Gammaproteobacteria</taxon>
        <taxon>Pasteurellales</taxon>
        <taxon>Pasteurellaceae</taxon>
        <taxon>Mannheimia</taxon>
    </lineage>
</organism>
<dbReference type="Gene3D" id="3.40.50.720">
    <property type="entry name" value="NAD(P)-binding Rossmann-like Domain"/>
    <property type="match status" value="1"/>
</dbReference>
<keyword evidence="1" id="KW-1133">Transmembrane helix</keyword>
<protein>
    <submittedName>
        <fullName evidence="3">Glycerol-3-phosphate dehydrogenase [NAD(P)+]</fullName>
        <ecNumber evidence="3">1.1.1.94</ecNumber>
    </submittedName>
</protein>
<keyword evidence="1" id="KW-0472">Membrane</keyword>
<name>A0A378MS55_MANHA</name>
<dbReference type="EMBL" id="UGPN01000002">
    <property type="protein sequence ID" value="STY59092.1"/>
    <property type="molecule type" value="Genomic_DNA"/>
</dbReference>
<dbReference type="GO" id="GO:0046168">
    <property type="term" value="P:glycerol-3-phosphate catabolic process"/>
    <property type="evidence" value="ECO:0007669"/>
    <property type="project" value="InterPro"/>
</dbReference>
<accession>A0A378MS55</accession>
<dbReference type="Pfam" id="PF01210">
    <property type="entry name" value="NAD_Gly3P_dh_N"/>
    <property type="match status" value="1"/>
</dbReference>
<dbReference type="GO" id="GO:0051287">
    <property type="term" value="F:NAD binding"/>
    <property type="evidence" value="ECO:0007669"/>
    <property type="project" value="InterPro"/>
</dbReference>
<keyword evidence="1" id="KW-0812">Transmembrane</keyword>
<dbReference type="InterPro" id="IPR036291">
    <property type="entry name" value="NAD(P)-bd_dom_sf"/>
</dbReference>
<reference evidence="3 4" key="1">
    <citation type="submission" date="2018-06" db="EMBL/GenBank/DDBJ databases">
        <authorList>
            <consortium name="Pathogen Informatics"/>
            <person name="Doyle S."/>
        </authorList>
    </citation>
    <scope>NUCLEOTIDE SEQUENCE [LARGE SCALE GENOMIC DNA]</scope>
    <source>
        <strain evidence="3 4">NCTC10638</strain>
    </source>
</reference>
<dbReference type="InterPro" id="IPR011128">
    <property type="entry name" value="G3P_DH_NAD-dep_N"/>
</dbReference>
<dbReference type="SUPFAM" id="SSF51735">
    <property type="entry name" value="NAD(P)-binding Rossmann-fold domains"/>
    <property type="match status" value="1"/>
</dbReference>
<gene>
    <name evidence="3" type="primary">gpsA_3</name>
    <name evidence="3" type="ORF">NCTC10638_00240</name>
</gene>
<proteinExistence type="predicted"/>
<evidence type="ECO:0000259" key="2">
    <source>
        <dbReference type="Pfam" id="PF01210"/>
    </source>
</evidence>
<feature type="domain" description="Glycerol-3-phosphate dehydrogenase NAD-dependent N-terminal" evidence="2">
    <location>
        <begin position="9"/>
        <end position="37"/>
    </location>
</feature>
<feature type="transmembrane region" description="Helical" evidence="1">
    <location>
        <begin position="6"/>
        <end position="25"/>
    </location>
</feature>
<evidence type="ECO:0000256" key="1">
    <source>
        <dbReference type="SAM" id="Phobius"/>
    </source>
</evidence>
<keyword evidence="3" id="KW-0560">Oxidoreductase</keyword>
<evidence type="ECO:0000313" key="3">
    <source>
        <dbReference type="EMBL" id="STY59092.1"/>
    </source>
</evidence>
<dbReference type="GO" id="GO:0047952">
    <property type="term" value="F:glycerol-3-phosphate dehydrogenase [NAD(P)+] activity"/>
    <property type="evidence" value="ECO:0007669"/>
    <property type="project" value="UniProtKB-EC"/>
</dbReference>
<evidence type="ECO:0000313" key="4">
    <source>
        <dbReference type="Proteomes" id="UP000254802"/>
    </source>
</evidence>
<dbReference type="Proteomes" id="UP000254802">
    <property type="component" value="Unassembled WGS sequence"/>
</dbReference>
<dbReference type="EC" id="1.1.1.94" evidence="3"/>
<dbReference type="AlphaFoldDB" id="A0A378MS55"/>